<feature type="non-terminal residue" evidence="4">
    <location>
        <position position="200"/>
    </location>
</feature>
<dbReference type="InterPro" id="IPR012340">
    <property type="entry name" value="NA-bd_OB-fold"/>
</dbReference>
<keyword evidence="3" id="KW-0694">RNA-binding</keyword>
<protein>
    <submittedName>
        <fullName evidence="4">Uncharacterized protein</fullName>
    </submittedName>
</protein>
<dbReference type="OrthoDB" id="340500at2759"/>
<dbReference type="STRING" id="1555241.A0A4P9X898"/>
<keyword evidence="2" id="KW-0271">Exosome</keyword>
<dbReference type="SUPFAM" id="SSF54791">
    <property type="entry name" value="Eukaryotic type KH-domain (KH-domain type I)"/>
    <property type="match status" value="1"/>
</dbReference>
<dbReference type="Gene3D" id="2.40.50.140">
    <property type="entry name" value="Nucleic acid-binding proteins"/>
    <property type="match status" value="1"/>
</dbReference>
<dbReference type="InterPro" id="IPR037319">
    <property type="entry name" value="Rrp40_S1"/>
</dbReference>
<dbReference type="Pfam" id="PF21262">
    <property type="entry name" value="RRP40_S1"/>
    <property type="match status" value="1"/>
</dbReference>
<dbReference type="PANTHER" id="PTHR21321">
    <property type="entry name" value="PNAS-3 RELATED"/>
    <property type="match status" value="1"/>
</dbReference>
<evidence type="ECO:0000313" key="5">
    <source>
        <dbReference type="Proteomes" id="UP000274922"/>
    </source>
</evidence>
<dbReference type="Proteomes" id="UP000274922">
    <property type="component" value="Unassembled WGS sequence"/>
</dbReference>
<dbReference type="PANTHER" id="PTHR21321:SF1">
    <property type="entry name" value="EXOSOME COMPLEX COMPONENT RRP40"/>
    <property type="match status" value="1"/>
</dbReference>
<evidence type="ECO:0000256" key="1">
    <source>
        <dbReference type="ARBA" id="ARBA00004604"/>
    </source>
</evidence>
<dbReference type="GO" id="GO:0071051">
    <property type="term" value="P:poly(A)-dependent snoRNA 3'-end processing"/>
    <property type="evidence" value="ECO:0007669"/>
    <property type="project" value="TreeGrafter"/>
</dbReference>
<evidence type="ECO:0000256" key="3">
    <source>
        <dbReference type="ARBA" id="ARBA00022884"/>
    </source>
</evidence>
<dbReference type="GO" id="GO:0071035">
    <property type="term" value="P:nuclear polyadenylation-dependent rRNA catabolic process"/>
    <property type="evidence" value="ECO:0007669"/>
    <property type="project" value="TreeGrafter"/>
</dbReference>
<proteinExistence type="predicted"/>
<dbReference type="GO" id="GO:0071038">
    <property type="term" value="P:TRAMP-dependent tRNA surveillance pathway"/>
    <property type="evidence" value="ECO:0007669"/>
    <property type="project" value="TreeGrafter"/>
</dbReference>
<dbReference type="GO" id="GO:0003723">
    <property type="term" value="F:RNA binding"/>
    <property type="evidence" value="ECO:0007669"/>
    <property type="project" value="UniProtKB-KW"/>
</dbReference>
<evidence type="ECO:0000313" key="4">
    <source>
        <dbReference type="EMBL" id="RKP01496.1"/>
    </source>
</evidence>
<dbReference type="GO" id="GO:0005730">
    <property type="term" value="C:nucleolus"/>
    <property type="evidence" value="ECO:0007669"/>
    <property type="project" value="UniProtKB-SubCell"/>
</dbReference>
<dbReference type="GO" id="GO:0000177">
    <property type="term" value="C:cytoplasmic exosome (RNase complex)"/>
    <property type="evidence" value="ECO:0007669"/>
    <property type="project" value="TreeGrafter"/>
</dbReference>
<sequence>PSAPLRVRLGPGLVAHAGRIVAEKKGYLHERPAVRDSGPQMWVEGTAKAYVPATKDLVVGTVVSRHAEHYRVQIGAAHLATLGILEFEGATKRNRPQLEQGALVYAQVLRAHKNMEPELTCVHMATGQASGLGELPAACATVVTVPLHTALALLNPQNGLFNVMADHFDFTTSVGLNGRIHIQGSEFNDVITLQLALQAV</sequence>
<reference evidence="5" key="1">
    <citation type="journal article" date="2018" name="Nat. Microbiol.">
        <title>Leveraging single-cell genomics to expand the fungal tree of life.</title>
        <authorList>
            <person name="Ahrendt S.R."/>
            <person name="Quandt C.A."/>
            <person name="Ciobanu D."/>
            <person name="Clum A."/>
            <person name="Salamov A."/>
            <person name="Andreopoulos B."/>
            <person name="Cheng J.F."/>
            <person name="Woyke T."/>
            <person name="Pelin A."/>
            <person name="Henrissat B."/>
            <person name="Reynolds N.K."/>
            <person name="Benny G.L."/>
            <person name="Smith M.E."/>
            <person name="James T.Y."/>
            <person name="Grigoriev I.V."/>
        </authorList>
    </citation>
    <scope>NUCLEOTIDE SEQUENCE [LARGE SCALE GENOMIC DNA]</scope>
    <source>
        <strain evidence="5">ATCC 52028</strain>
    </source>
</reference>
<dbReference type="GO" id="GO:0000467">
    <property type="term" value="P:exonucleolytic trimming to generate mature 3'-end of 5.8S rRNA from tricistronic rRNA transcript (SSU-rRNA, 5.8S rRNA, LSU-rRNA)"/>
    <property type="evidence" value="ECO:0007669"/>
    <property type="project" value="TreeGrafter"/>
</dbReference>
<evidence type="ECO:0000256" key="2">
    <source>
        <dbReference type="ARBA" id="ARBA00022835"/>
    </source>
</evidence>
<dbReference type="Gene3D" id="3.30.1370.10">
    <property type="entry name" value="K Homology domain, type 1"/>
    <property type="match status" value="1"/>
</dbReference>
<organism evidence="4 5">
    <name type="scientific">Caulochytrium protostelioides</name>
    <dbReference type="NCBI Taxonomy" id="1555241"/>
    <lineage>
        <taxon>Eukaryota</taxon>
        <taxon>Fungi</taxon>
        <taxon>Fungi incertae sedis</taxon>
        <taxon>Chytridiomycota</taxon>
        <taxon>Chytridiomycota incertae sedis</taxon>
        <taxon>Chytridiomycetes</taxon>
        <taxon>Caulochytriales</taxon>
        <taxon>Caulochytriaceae</taxon>
        <taxon>Caulochytrium</taxon>
    </lineage>
</organism>
<name>A0A4P9X898_9FUNG</name>
<gene>
    <name evidence="4" type="ORF">CXG81DRAFT_517</name>
</gene>
<dbReference type="SUPFAM" id="SSF50249">
    <property type="entry name" value="Nucleic acid-binding proteins"/>
    <property type="match status" value="1"/>
</dbReference>
<keyword evidence="5" id="KW-1185">Reference proteome</keyword>
<dbReference type="AlphaFoldDB" id="A0A4P9X898"/>
<dbReference type="GO" id="GO:0071034">
    <property type="term" value="P:CUT catabolic process"/>
    <property type="evidence" value="ECO:0007669"/>
    <property type="project" value="TreeGrafter"/>
</dbReference>
<dbReference type="EMBL" id="ML014170">
    <property type="protein sequence ID" value="RKP01496.1"/>
    <property type="molecule type" value="Genomic_DNA"/>
</dbReference>
<dbReference type="InterPro" id="IPR036612">
    <property type="entry name" value="KH_dom_type_1_sf"/>
</dbReference>
<comment type="subcellular location">
    <subcellularLocation>
        <location evidence="1">Nucleus</location>
        <location evidence="1">Nucleolus</location>
    </subcellularLocation>
</comment>
<dbReference type="FunFam" id="2.40.50.140:FF:000112">
    <property type="entry name" value="Exosome complex component RRP40"/>
    <property type="match status" value="1"/>
</dbReference>
<dbReference type="InterPro" id="IPR026699">
    <property type="entry name" value="Exosome_RNA_bind1/RRP40/RRP4"/>
</dbReference>
<dbReference type="GO" id="GO:0000176">
    <property type="term" value="C:nuclear exosome (RNase complex)"/>
    <property type="evidence" value="ECO:0007669"/>
    <property type="project" value="TreeGrafter"/>
</dbReference>
<dbReference type="CDD" id="cd05790">
    <property type="entry name" value="S1_Rrp40"/>
    <property type="match status" value="1"/>
</dbReference>
<dbReference type="GO" id="GO:0034475">
    <property type="term" value="P:U4 snRNA 3'-end processing"/>
    <property type="evidence" value="ECO:0007669"/>
    <property type="project" value="TreeGrafter"/>
</dbReference>
<feature type="non-terminal residue" evidence="4">
    <location>
        <position position="1"/>
    </location>
</feature>
<accession>A0A4P9X898</accession>